<accession>A0AAV6KIM6</accession>
<dbReference type="InterPro" id="IPR012337">
    <property type="entry name" value="RNaseH-like_sf"/>
</dbReference>
<sequence length="1002" mass="112534">MDKQIGTKEVTNLRSCLSNSNIKQSAFVPGRMIQDSILIAHEAFDFLKCKKKGKDKFMAVKLDFNKAYDRVEWDFLEALMRKMGFADMWVSWVMETVASVNFSVLANGECRASVYPERGLRQGDPLSPYLFLIVKDVLSKLIQEELKGGHLAGMRINKYCPILSHIFFADDAIIFLKAELNECSIIKSVLEKYCSASGQMVNFEKSGAFFSSNMCEVDRQLCCDLLAIKPLKGDSKYLGLPSFWGRSKAEAYTFLVEKAMGKMQGWKNKLFSMGGKEILIKPVVQGIPTFAMACFLLPKKICDKLDALTRNFWWRGNPEDRGICWASWDKLGMAKEEGGLGFRNHRAFNEAMLARNGWRLLMNPDAYWARVLKGIYFPKSSFLQASRGSRASWAWLSLLHGRNLLLRGLRWQVQDGKSIDFWNDAWIPSLPNFKVPAIKPSNSAIGRVADIIDPQSRQWDIQKLEKEVPAEVVNAVKDIPISHVERADQLVWHFNSNGSYSVKSGYHVAHQVFKEGGQSKPSPSFKLGKDFWKVMWKMKVPNKIKSFWWRTCLDILATKGNLFKRKCAKDNVCPICDSGEESIDHMLFSCPWANLVWFGCNIKPFGDLGGNSTVAKWAADMIEKLGSKDGLEFMGRVATIAWNIWKGRNDYVFNRVMVNPKKTIASIRHAELESVDTPVITSVHMDNPLVQEEVSSWRAPDFGKFKANCDVAISVPKNASKAAVVLRNWRGKVVEGAATTVRACSSLGGELYAIRAACEMLLRLGMKEVVVESDNKQAIILSVSELVPPWNVRALVLDIRQYAKEGAFLFKWVRRSANKVAHQVASLALHSSLLCNWILNPPLSLVSVLNLDFNESKTATQTEGTQGGRVAEEEDPPTYSGSSSSARTQLDLLEQLTSTSSSVDGYESDGSSRKLTIRDQLVRLIGDRDDDFSIPLGKDLKKVSPKFLTISQKRNIKRQDYLNEVSQRNDSVFFATIGAFVILPPLVILGIAILTGYVQLFP</sequence>
<comment type="caution">
    <text evidence="4">The sequence shown here is derived from an EMBL/GenBank/DDBJ whole genome shotgun (WGS) entry which is preliminary data.</text>
</comment>
<keyword evidence="5" id="KW-1185">Reference proteome</keyword>
<dbReference type="PANTHER" id="PTHR33116:SF86">
    <property type="entry name" value="REVERSE TRANSCRIPTASE DOMAIN-CONTAINING PROTEIN"/>
    <property type="match status" value="1"/>
</dbReference>
<keyword evidence="2" id="KW-1133">Transmembrane helix</keyword>
<dbReference type="Proteomes" id="UP000823749">
    <property type="component" value="Chromosome 4"/>
</dbReference>
<dbReference type="Gene3D" id="3.30.420.10">
    <property type="entry name" value="Ribonuclease H-like superfamily/Ribonuclease H"/>
    <property type="match status" value="1"/>
</dbReference>
<proteinExistence type="predicted"/>
<dbReference type="InterPro" id="IPR036397">
    <property type="entry name" value="RNaseH_sf"/>
</dbReference>
<evidence type="ECO:0000259" key="3">
    <source>
        <dbReference type="PROSITE" id="PS50878"/>
    </source>
</evidence>
<reference evidence="4" key="1">
    <citation type="submission" date="2020-08" db="EMBL/GenBank/DDBJ databases">
        <title>Plant Genome Project.</title>
        <authorList>
            <person name="Zhang R.-G."/>
        </authorList>
    </citation>
    <scope>NUCLEOTIDE SEQUENCE</scope>
    <source>
        <strain evidence="4">WSP0</strain>
        <tissue evidence="4">Leaf</tissue>
    </source>
</reference>
<dbReference type="EMBL" id="JACTNZ010000004">
    <property type="protein sequence ID" value="KAG5552093.1"/>
    <property type="molecule type" value="Genomic_DNA"/>
</dbReference>
<keyword evidence="2" id="KW-0812">Transmembrane</keyword>
<dbReference type="Pfam" id="PF13456">
    <property type="entry name" value="RVT_3"/>
    <property type="match status" value="1"/>
</dbReference>
<keyword evidence="2" id="KW-0472">Membrane</keyword>
<evidence type="ECO:0000256" key="1">
    <source>
        <dbReference type="SAM" id="MobiDB-lite"/>
    </source>
</evidence>
<dbReference type="CDD" id="cd06222">
    <property type="entry name" value="RNase_H_like"/>
    <property type="match status" value="1"/>
</dbReference>
<evidence type="ECO:0000256" key="2">
    <source>
        <dbReference type="SAM" id="Phobius"/>
    </source>
</evidence>
<dbReference type="Pfam" id="PF00078">
    <property type="entry name" value="RVT_1"/>
    <property type="match status" value="1"/>
</dbReference>
<dbReference type="PANTHER" id="PTHR33116">
    <property type="entry name" value="REVERSE TRANSCRIPTASE ZINC-BINDING DOMAIN-CONTAINING PROTEIN-RELATED-RELATED"/>
    <property type="match status" value="1"/>
</dbReference>
<dbReference type="SUPFAM" id="SSF53098">
    <property type="entry name" value="Ribonuclease H-like"/>
    <property type="match status" value="1"/>
</dbReference>
<gene>
    <name evidence="4" type="ORF">RHGRI_010248</name>
</gene>
<evidence type="ECO:0000313" key="5">
    <source>
        <dbReference type="Proteomes" id="UP000823749"/>
    </source>
</evidence>
<dbReference type="InterPro" id="IPR000477">
    <property type="entry name" value="RT_dom"/>
</dbReference>
<feature type="transmembrane region" description="Helical" evidence="2">
    <location>
        <begin position="972"/>
        <end position="998"/>
    </location>
</feature>
<feature type="region of interest" description="Disordered" evidence="1">
    <location>
        <begin position="858"/>
        <end position="886"/>
    </location>
</feature>
<dbReference type="InterPro" id="IPR044730">
    <property type="entry name" value="RNase_H-like_dom_plant"/>
</dbReference>
<dbReference type="PROSITE" id="PS50878">
    <property type="entry name" value="RT_POL"/>
    <property type="match status" value="1"/>
</dbReference>
<name>A0AAV6KIM6_9ERIC</name>
<dbReference type="GO" id="GO:0004523">
    <property type="term" value="F:RNA-DNA hybrid ribonuclease activity"/>
    <property type="evidence" value="ECO:0007669"/>
    <property type="project" value="InterPro"/>
</dbReference>
<dbReference type="InterPro" id="IPR026960">
    <property type="entry name" value="RVT-Znf"/>
</dbReference>
<feature type="domain" description="Reverse transcriptase" evidence="3">
    <location>
        <begin position="1"/>
        <end position="242"/>
    </location>
</feature>
<dbReference type="SUPFAM" id="SSF56672">
    <property type="entry name" value="DNA/RNA polymerases"/>
    <property type="match status" value="1"/>
</dbReference>
<dbReference type="InterPro" id="IPR043502">
    <property type="entry name" value="DNA/RNA_pol_sf"/>
</dbReference>
<evidence type="ECO:0000313" key="4">
    <source>
        <dbReference type="EMBL" id="KAG5552093.1"/>
    </source>
</evidence>
<dbReference type="CDD" id="cd01650">
    <property type="entry name" value="RT_nLTR_like"/>
    <property type="match status" value="1"/>
</dbReference>
<dbReference type="Pfam" id="PF13966">
    <property type="entry name" value="zf-RVT"/>
    <property type="match status" value="1"/>
</dbReference>
<dbReference type="AlphaFoldDB" id="A0AAV6KIM6"/>
<organism evidence="4 5">
    <name type="scientific">Rhododendron griersonianum</name>
    <dbReference type="NCBI Taxonomy" id="479676"/>
    <lineage>
        <taxon>Eukaryota</taxon>
        <taxon>Viridiplantae</taxon>
        <taxon>Streptophyta</taxon>
        <taxon>Embryophyta</taxon>
        <taxon>Tracheophyta</taxon>
        <taxon>Spermatophyta</taxon>
        <taxon>Magnoliopsida</taxon>
        <taxon>eudicotyledons</taxon>
        <taxon>Gunneridae</taxon>
        <taxon>Pentapetalae</taxon>
        <taxon>asterids</taxon>
        <taxon>Ericales</taxon>
        <taxon>Ericaceae</taxon>
        <taxon>Ericoideae</taxon>
        <taxon>Rhodoreae</taxon>
        <taxon>Rhododendron</taxon>
    </lineage>
</organism>
<dbReference type="GO" id="GO:0003676">
    <property type="term" value="F:nucleic acid binding"/>
    <property type="evidence" value="ECO:0007669"/>
    <property type="project" value="InterPro"/>
</dbReference>
<protein>
    <recommendedName>
        <fullName evidence="3">Reverse transcriptase domain-containing protein</fullName>
    </recommendedName>
</protein>
<dbReference type="InterPro" id="IPR002156">
    <property type="entry name" value="RNaseH_domain"/>
</dbReference>